<keyword evidence="3" id="KW-1185">Reference proteome</keyword>
<dbReference type="SUPFAM" id="SSF53448">
    <property type="entry name" value="Nucleotide-diphospho-sugar transferases"/>
    <property type="match status" value="1"/>
</dbReference>
<dbReference type="Gene3D" id="3.90.550.10">
    <property type="entry name" value="Spore Coat Polysaccharide Biosynthesis Protein SpsA, Chain A"/>
    <property type="match status" value="1"/>
</dbReference>
<dbReference type="InterPro" id="IPR050834">
    <property type="entry name" value="Glycosyltransf_2"/>
</dbReference>
<dbReference type="EMBL" id="REFC01000014">
    <property type="protein sequence ID" value="RMA57979.1"/>
    <property type="molecule type" value="Genomic_DNA"/>
</dbReference>
<evidence type="ECO:0000313" key="3">
    <source>
        <dbReference type="Proteomes" id="UP000271339"/>
    </source>
</evidence>
<dbReference type="InterPro" id="IPR029044">
    <property type="entry name" value="Nucleotide-diphossugar_trans"/>
</dbReference>
<proteinExistence type="predicted"/>
<organism evidence="2 3">
    <name type="scientific">Ulvibacter antarcticus</name>
    <dbReference type="NCBI Taxonomy" id="442714"/>
    <lineage>
        <taxon>Bacteria</taxon>
        <taxon>Pseudomonadati</taxon>
        <taxon>Bacteroidota</taxon>
        <taxon>Flavobacteriia</taxon>
        <taxon>Flavobacteriales</taxon>
        <taxon>Flavobacteriaceae</taxon>
        <taxon>Ulvibacter</taxon>
    </lineage>
</organism>
<protein>
    <submittedName>
        <fullName evidence="2">Glycosyltransferase involved in cell wall biosynthesis</fullName>
    </submittedName>
</protein>
<gene>
    <name evidence="2" type="ORF">BXY75_2787</name>
</gene>
<name>A0A3L9YFR5_9FLAO</name>
<dbReference type="Proteomes" id="UP000271339">
    <property type="component" value="Unassembled WGS sequence"/>
</dbReference>
<dbReference type="PANTHER" id="PTHR43685:SF2">
    <property type="entry name" value="GLYCOSYLTRANSFERASE 2-LIKE DOMAIN-CONTAINING PROTEIN"/>
    <property type="match status" value="1"/>
</dbReference>
<dbReference type="AlphaFoldDB" id="A0A3L9YFR5"/>
<accession>A0A3L9YFR5</accession>
<sequence>MDLQHKVSIVMATYNRAHFIVETLQSITNQTYKNWECIIIDDGGTDNTLEIITPILEQDSRFNFSKRPSSYGKGLPGCRNYGIDSATGDYIIFFDDDDIVHPQNLELCVNELKLDKYKYCRYVRTVFHGDFDYKFDDTESFGKFEILQQDLSKMIDHTIPFNSCAVMWSKKCFEGVRFTETLMYAEEWECYVRILSEDIKGISIDKTLFYGRKHQESNTGEFIKHNPKRVNSKKEATYLIAKHLAEKRLLSDYLLKYLSSIAITFRDKTLLNKILVVSNHGTSQQLFSNFKFAMYPIWSVYNRMKKKVKNNI</sequence>
<evidence type="ECO:0000259" key="1">
    <source>
        <dbReference type="Pfam" id="PF00535"/>
    </source>
</evidence>
<dbReference type="PANTHER" id="PTHR43685">
    <property type="entry name" value="GLYCOSYLTRANSFERASE"/>
    <property type="match status" value="1"/>
</dbReference>
<evidence type="ECO:0000313" key="2">
    <source>
        <dbReference type="EMBL" id="RMA57979.1"/>
    </source>
</evidence>
<dbReference type="InterPro" id="IPR001173">
    <property type="entry name" value="Glyco_trans_2-like"/>
</dbReference>
<dbReference type="Pfam" id="PF00535">
    <property type="entry name" value="Glycos_transf_2"/>
    <property type="match status" value="1"/>
</dbReference>
<dbReference type="CDD" id="cd00761">
    <property type="entry name" value="Glyco_tranf_GTA_type"/>
    <property type="match status" value="1"/>
</dbReference>
<dbReference type="GO" id="GO:0016740">
    <property type="term" value="F:transferase activity"/>
    <property type="evidence" value="ECO:0007669"/>
    <property type="project" value="UniProtKB-KW"/>
</dbReference>
<dbReference type="RefSeq" id="WP_245962976.1">
    <property type="nucleotide sequence ID" value="NZ_REFC01000014.1"/>
</dbReference>
<keyword evidence="2" id="KW-0808">Transferase</keyword>
<reference evidence="2 3" key="1">
    <citation type="submission" date="2018-10" db="EMBL/GenBank/DDBJ databases">
        <title>Genomic Encyclopedia of Archaeal and Bacterial Type Strains, Phase II (KMG-II): from individual species to whole genera.</title>
        <authorList>
            <person name="Goeker M."/>
        </authorList>
    </citation>
    <scope>NUCLEOTIDE SEQUENCE [LARGE SCALE GENOMIC DNA]</scope>
    <source>
        <strain evidence="2 3">DSM 23424</strain>
    </source>
</reference>
<feature type="domain" description="Glycosyltransferase 2-like" evidence="1">
    <location>
        <begin position="8"/>
        <end position="162"/>
    </location>
</feature>
<comment type="caution">
    <text evidence="2">The sequence shown here is derived from an EMBL/GenBank/DDBJ whole genome shotgun (WGS) entry which is preliminary data.</text>
</comment>